<protein>
    <submittedName>
        <fullName evidence="3">Replication initiator protein A</fullName>
    </submittedName>
</protein>
<feature type="domain" description="Replication initiator A N-terminal" evidence="2">
    <location>
        <begin position="14"/>
        <end position="88"/>
    </location>
</feature>
<organism evidence="3 4">
    <name type="scientific">Streptococcus sinensis</name>
    <dbReference type="NCBI Taxonomy" id="176090"/>
    <lineage>
        <taxon>Bacteria</taxon>
        <taxon>Bacillati</taxon>
        <taxon>Bacillota</taxon>
        <taxon>Bacilli</taxon>
        <taxon>Lactobacillales</taxon>
        <taxon>Streptococcaceae</taxon>
        <taxon>Streptococcus</taxon>
    </lineage>
</organism>
<feature type="region of interest" description="Disordered" evidence="1">
    <location>
        <begin position="129"/>
        <end position="191"/>
    </location>
</feature>
<accession>A0A0A0DJ48</accession>
<proteinExistence type="predicted"/>
<evidence type="ECO:0000256" key="1">
    <source>
        <dbReference type="SAM" id="MobiDB-lite"/>
    </source>
</evidence>
<name>A0A0A0DJ48_9STRE</name>
<sequence length="312" mass="36055">MERISLKQVNNSERFFRVPKQLFESNFYKRMSAYSKLLYAILKDRFELSIKNNWIDEDGNIYFIFTVEEIGDMLGCGKDKVIKLKKELKKYNLLEEVRQGLNKPNLIYLGSLRDENVVKPLVMAEVGKSEFQKSENQNSRSRKNRTQEVGKSESNDTESSDTNSNETESDNSSRKAEQISEEISSPSGANDLSIPGQSVKYIKPEYYSLLQLITDRYNGKFTQLDLFTGEFQNYKLTHYQKMMIGQYLSDGYVTSGEVLDIIERIPIDSESPLAYLLKCLENLKEERRLEAKMIAHRNADMKYEISGKTALV</sequence>
<dbReference type="RefSeq" id="WP_037616701.1">
    <property type="nucleotide sequence ID" value="NZ_JPEN01000068.1"/>
</dbReference>
<feature type="compositionally biased region" description="Polar residues" evidence="1">
    <location>
        <begin position="181"/>
        <end position="190"/>
    </location>
</feature>
<dbReference type="AlphaFoldDB" id="A0A0A0DJ48"/>
<feature type="compositionally biased region" description="Basic and acidic residues" evidence="1">
    <location>
        <begin position="145"/>
        <end position="154"/>
    </location>
</feature>
<gene>
    <name evidence="3" type="ORF">SSIN_1154</name>
</gene>
<reference evidence="3 4" key="1">
    <citation type="submission" date="2014-06" db="EMBL/GenBank/DDBJ databases">
        <authorList>
            <person name="Teng J.L."/>
            <person name="Huang Y."/>
            <person name="Tse H."/>
            <person name="Lau S.K."/>
            <person name="Woo P.C."/>
        </authorList>
    </citation>
    <scope>NUCLEOTIDE SEQUENCE [LARGE SCALE GENOMIC DNA]</scope>
    <source>
        <strain evidence="3 4">HKU4</strain>
    </source>
</reference>
<dbReference type="Proteomes" id="UP000030019">
    <property type="component" value="Unassembled WGS sequence"/>
</dbReference>
<evidence type="ECO:0000259" key="2">
    <source>
        <dbReference type="Pfam" id="PF06970"/>
    </source>
</evidence>
<keyword evidence="4" id="KW-1185">Reference proteome</keyword>
<dbReference type="STRING" id="176090.SSIN_1154"/>
<evidence type="ECO:0000313" key="4">
    <source>
        <dbReference type="Proteomes" id="UP000030019"/>
    </source>
</evidence>
<dbReference type="eggNOG" id="ENOG503304N">
    <property type="taxonomic scope" value="Bacteria"/>
</dbReference>
<dbReference type="Pfam" id="PF06970">
    <property type="entry name" value="RepA_N"/>
    <property type="match status" value="1"/>
</dbReference>
<dbReference type="EMBL" id="JPEN01000068">
    <property type="protein sequence ID" value="KGM37012.1"/>
    <property type="molecule type" value="Genomic_DNA"/>
</dbReference>
<dbReference type="PATRIC" id="fig|176090.4.peg.1119"/>
<dbReference type="InterPro" id="IPR010724">
    <property type="entry name" value="RepA_N"/>
</dbReference>
<comment type="caution">
    <text evidence="3">The sequence shown here is derived from an EMBL/GenBank/DDBJ whole genome shotgun (WGS) entry which is preliminary data.</text>
</comment>
<evidence type="ECO:0000313" key="3">
    <source>
        <dbReference type="EMBL" id="KGM37012.1"/>
    </source>
</evidence>